<reference evidence="1 2" key="1">
    <citation type="submission" date="2021-11" db="EMBL/GenBank/DDBJ databases">
        <title>Aliifidinibius sp. nov., a new bacterium isolated from saline soil.</title>
        <authorList>
            <person name="Galisteo C."/>
            <person name="De La Haba R."/>
            <person name="Sanchez-Porro C."/>
            <person name="Ventosa A."/>
        </authorList>
    </citation>
    <scope>NUCLEOTIDE SEQUENCE [LARGE SCALE GENOMIC DNA]</scope>
    <source>
        <strain evidence="1 2">KACC 190600</strain>
    </source>
</reference>
<dbReference type="EMBL" id="JAJNDC010000002">
    <property type="protein sequence ID" value="MCW9713447.1"/>
    <property type="molecule type" value="Genomic_DNA"/>
</dbReference>
<dbReference type="InterPro" id="IPR001345">
    <property type="entry name" value="PG/BPGM_mutase_AS"/>
</dbReference>
<accession>A0ABT3Q000</accession>
<dbReference type="SMART" id="SM00855">
    <property type="entry name" value="PGAM"/>
    <property type="match status" value="1"/>
</dbReference>
<dbReference type="CDD" id="cd07067">
    <property type="entry name" value="HP_PGM_like"/>
    <property type="match status" value="1"/>
</dbReference>
<evidence type="ECO:0000313" key="2">
    <source>
        <dbReference type="Proteomes" id="UP001207337"/>
    </source>
</evidence>
<evidence type="ECO:0000313" key="1">
    <source>
        <dbReference type="EMBL" id="MCW9713447.1"/>
    </source>
</evidence>
<gene>
    <name evidence="1" type="ORF">LQ318_11060</name>
</gene>
<dbReference type="InterPro" id="IPR029033">
    <property type="entry name" value="His_PPase_superfam"/>
</dbReference>
<dbReference type="Proteomes" id="UP001207337">
    <property type="component" value="Unassembled WGS sequence"/>
</dbReference>
<dbReference type="SUPFAM" id="SSF53254">
    <property type="entry name" value="Phosphoglycerate mutase-like"/>
    <property type="match status" value="1"/>
</dbReference>
<dbReference type="PANTHER" id="PTHR48100">
    <property type="entry name" value="BROAD-SPECIFICITY PHOSPHATASE YOR283W-RELATED"/>
    <property type="match status" value="1"/>
</dbReference>
<protein>
    <submittedName>
        <fullName evidence="1">Histidine phosphatase family protein</fullName>
    </submittedName>
</protein>
<dbReference type="InterPro" id="IPR013078">
    <property type="entry name" value="His_Pase_superF_clade-1"/>
</dbReference>
<dbReference type="InterPro" id="IPR050275">
    <property type="entry name" value="PGM_Phosphatase"/>
</dbReference>
<dbReference type="PIRSF" id="PIRSF000709">
    <property type="entry name" value="6PFK_2-Ptase"/>
    <property type="match status" value="1"/>
</dbReference>
<keyword evidence="2" id="KW-1185">Reference proteome</keyword>
<name>A0ABT3Q000_9BACT</name>
<dbReference type="RefSeq" id="WP_265790122.1">
    <property type="nucleotide sequence ID" value="NZ_BAABRS010000002.1"/>
</dbReference>
<sequence>MSISNIYLARHGETEYNRRNQIQGRGIDVSLNETGQLQAKALSAHIHTLDIDYLYSSSLKRSRETAEYVGKYCNLENQSYRELDEMNFGILEGRPIEEIESELQQLHDNWKSGEVSFALEKAESPRKVLERAGGRAENIIREKHRSNILFVLHGRLIRILVSHWLGMGLSSMHKVAHSNGALYHLQWDGQQFRSVFLNNTDHLKNGSLDSLSNEKWSRIELQ</sequence>
<dbReference type="Gene3D" id="3.40.50.1240">
    <property type="entry name" value="Phosphoglycerate mutase-like"/>
    <property type="match status" value="1"/>
</dbReference>
<proteinExistence type="predicted"/>
<comment type="caution">
    <text evidence="1">The sequence shown here is derived from an EMBL/GenBank/DDBJ whole genome shotgun (WGS) entry which is preliminary data.</text>
</comment>
<dbReference type="Pfam" id="PF00300">
    <property type="entry name" value="His_Phos_1"/>
    <property type="match status" value="1"/>
</dbReference>
<organism evidence="1 2">
    <name type="scientific">Fodinibius salicampi</name>
    <dbReference type="NCBI Taxonomy" id="1920655"/>
    <lineage>
        <taxon>Bacteria</taxon>
        <taxon>Pseudomonadati</taxon>
        <taxon>Balneolota</taxon>
        <taxon>Balneolia</taxon>
        <taxon>Balneolales</taxon>
        <taxon>Balneolaceae</taxon>
        <taxon>Fodinibius</taxon>
    </lineage>
</organism>
<dbReference type="PROSITE" id="PS00175">
    <property type="entry name" value="PG_MUTASE"/>
    <property type="match status" value="1"/>
</dbReference>